<evidence type="ECO:0000256" key="9">
    <source>
        <dbReference type="HAMAP-Rule" id="MF_00124"/>
    </source>
</evidence>
<feature type="binding site" evidence="11">
    <location>
        <begin position="170"/>
        <end position="173"/>
    </location>
    <ligand>
        <name>substrate</name>
    </ligand>
</feature>
<dbReference type="Gene3D" id="3.30.60.20">
    <property type="match status" value="1"/>
</dbReference>
<dbReference type="GO" id="GO:0004797">
    <property type="term" value="F:thymidine kinase activity"/>
    <property type="evidence" value="ECO:0007669"/>
    <property type="project" value="UniProtKB-UniRule"/>
</dbReference>
<protein>
    <recommendedName>
        <fullName evidence="2 9">Thymidine kinase</fullName>
        <ecNumber evidence="2 9">2.7.1.21</ecNumber>
    </recommendedName>
</protein>
<reference evidence="14 15" key="1">
    <citation type="submission" date="2019-09" db="EMBL/GenBank/DDBJ databases">
        <authorList>
            <person name="Cao W.R."/>
        </authorList>
    </citation>
    <scope>NUCLEOTIDE SEQUENCE [LARGE SCALE GENOMIC DNA]</scope>
    <source>
        <strain evidence="14 15">B1N29</strain>
    </source>
</reference>
<evidence type="ECO:0000256" key="6">
    <source>
        <dbReference type="ARBA" id="ARBA00022741"/>
    </source>
</evidence>
<evidence type="ECO:0000256" key="7">
    <source>
        <dbReference type="ARBA" id="ARBA00022777"/>
    </source>
</evidence>
<dbReference type="SUPFAM" id="SSF52540">
    <property type="entry name" value="P-loop containing nucleoside triphosphate hydrolases"/>
    <property type="match status" value="1"/>
</dbReference>
<dbReference type="EC" id="2.7.1.21" evidence="2 9"/>
<comment type="subcellular location">
    <subcellularLocation>
        <location evidence="9">Cytoplasm</location>
    </subcellularLocation>
</comment>
<dbReference type="EMBL" id="WAAT01000051">
    <property type="protein sequence ID" value="KAB1066800.1"/>
    <property type="molecule type" value="Genomic_DNA"/>
</dbReference>
<dbReference type="GO" id="GO:0005524">
    <property type="term" value="F:ATP binding"/>
    <property type="evidence" value="ECO:0007669"/>
    <property type="project" value="UniProtKB-UniRule"/>
</dbReference>
<dbReference type="FunFam" id="3.40.50.300:FF:000384">
    <property type="entry name" value="Thymidine kinase"/>
    <property type="match status" value="1"/>
</dbReference>
<organism evidence="14 15">
    <name type="scientific">Pseudotamlana haliotis</name>
    <dbReference type="NCBI Taxonomy" id="2614804"/>
    <lineage>
        <taxon>Bacteria</taxon>
        <taxon>Pseudomonadati</taxon>
        <taxon>Bacteroidota</taxon>
        <taxon>Flavobacteriia</taxon>
        <taxon>Flavobacteriales</taxon>
        <taxon>Flavobacteriaceae</taxon>
        <taxon>Pseudotamlana</taxon>
    </lineage>
</organism>
<dbReference type="GO" id="GO:0071897">
    <property type="term" value="P:DNA biosynthetic process"/>
    <property type="evidence" value="ECO:0007669"/>
    <property type="project" value="UniProtKB-KW"/>
</dbReference>
<dbReference type="Pfam" id="PF00265">
    <property type="entry name" value="TK"/>
    <property type="match status" value="1"/>
</dbReference>
<dbReference type="InterPro" id="IPR001267">
    <property type="entry name" value="Thymidine_kinase"/>
</dbReference>
<comment type="similarity">
    <text evidence="1 9 13">Belongs to the thymidine kinase family.</text>
</comment>
<feature type="binding site" evidence="9">
    <location>
        <begin position="21"/>
        <end position="28"/>
    </location>
    <ligand>
        <name>ATP</name>
        <dbReference type="ChEBI" id="CHEBI:30616"/>
    </ligand>
</feature>
<evidence type="ECO:0000256" key="4">
    <source>
        <dbReference type="ARBA" id="ARBA00022634"/>
    </source>
</evidence>
<evidence type="ECO:0000256" key="13">
    <source>
        <dbReference type="RuleBase" id="RU004165"/>
    </source>
</evidence>
<keyword evidence="6 9" id="KW-0547">Nucleotide-binding</keyword>
<dbReference type="GO" id="GO:0046104">
    <property type="term" value="P:thymidine metabolic process"/>
    <property type="evidence" value="ECO:0007669"/>
    <property type="project" value="TreeGrafter"/>
</dbReference>
<comment type="subunit">
    <text evidence="9">Homotetramer.</text>
</comment>
<dbReference type="RefSeq" id="WP_150940595.1">
    <property type="nucleotide sequence ID" value="NZ_WAAT01000051.1"/>
</dbReference>
<gene>
    <name evidence="9" type="primary">tdk</name>
    <name evidence="14" type="ORF">F6U93_13170</name>
</gene>
<feature type="binding site" evidence="9">
    <location>
        <begin position="93"/>
        <end position="96"/>
    </location>
    <ligand>
        <name>ATP</name>
        <dbReference type="ChEBI" id="CHEBI:30616"/>
    </ligand>
</feature>
<evidence type="ECO:0000256" key="5">
    <source>
        <dbReference type="ARBA" id="ARBA00022679"/>
    </source>
</evidence>
<name>A0A6N6MC66_9FLAO</name>
<feature type="binding site" evidence="11">
    <location>
        <position position="178"/>
    </location>
    <ligand>
        <name>substrate</name>
    </ligand>
</feature>
<sequence>MFLENTVNHKEQFGWIEVICGSMFSGKTEELIRRLKRAQIARQKVEIFKPALDVRYDEEMVVSHDDNEIRSTPVPAAANIPILADDCDVVGIDEAQFFDDEIVRVCNDLANKGVRVIVAGLDMDFKGNPFGPMPNLMATAEYVTKVHAVCTRTGNLAQYSYRKNKNDNLVLLGEVNEYEPLSRAAYYKAMQRDKVRNMKVNDAEELNHKKDQDA</sequence>
<evidence type="ECO:0000256" key="10">
    <source>
        <dbReference type="PIRSR" id="PIRSR035805-1"/>
    </source>
</evidence>
<dbReference type="NCBIfam" id="NF003296">
    <property type="entry name" value="PRK04296.1-1"/>
    <property type="match status" value="1"/>
</dbReference>
<keyword evidence="3 9" id="KW-0963">Cytoplasm</keyword>
<dbReference type="GO" id="GO:0005829">
    <property type="term" value="C:cytosol"/>
    <property type="evidence" value="ECO:0007669"/>
    <property type="project" value="TreeGrafter"/>
</dbReference>
<proteinExistence type="inferred from homology"/>
<dbReference type="AlphaFoldDB" id="A0A6N6MC66"/>
<dbReference type="PANTHER" id="PTHR11441:SF0">
    <property type="entry name" value="THYMIDINE KINASE, CYTOSOLIC"/>
    <property type="match status" value="1"/>
</dbReference>
<keyword evidence="15" id="KW-1185">Reference proteome</keyword>
<dbReference type="SUPFAM" id="SSF57716">
    <property type="entry name" value="Glucocorticoid receptor-like (DNA-binding domain)"/>
    <property type="match status" value="1"/>
</dbReference>
<comment type="caution">
    <text evidence="9">Lacks conserved residue(s) required for the propagation of feature annotation.</text>
</comment>
<comment type="catalytic activity">
    <reaction evidence="9 12">
        <text>thymidine + ATP = dTMP + ADP + H(+)</text>
        <dbReference type="Rhea" id="RHEA:19129"/>
        <dbReference type="ChEBI" id="CHEBI:15378"/>
        <dbReference type="ChEBI" id="CHEBI:17748"/>
        <dbReference type="ChEBI" id="CHEBI:30616"/>
        <dbReference type="ChEBI" id="CHEBI:63528"/>
        <dbReference type="ChEBI" id="CHEBI:456216"/>
        <dbReference type="EC" id="2.7.1.21"/>
    </reaction>
</comment>
<evidence type="ECO:0000313" key="14">
    <source>
        <dbReference type="EMBL" id="KAB1066800.1"/>
    </source>
</evidence>
<evidence type="ECO:0000256" key="3">
    <source>
        <dbReference type="ARBA" id="ARBA00022490"/>
    </source>
</evidence>
<dbReference type="PANTHER" id="PTHR11441">
    <property type="entry name" value="THYMIDINE KINASE"/>
    <property type="match status" value="1"/>
</dbReference>
<evidence type="ECO:0000256" key="11">
    <source>
        <dbReference type="PIRSR" id="PIRSR035805-2"/>
    </source>
</evidence>
<keyword evidence="7 9" id="KW-0418">Kinase</keyword>
<dbReference type="PIRSF" id="PIRSF035805">
    <property type="entry name" value="TK_cell"/>
    <property type="match status" value="1"/>
</dbReference>
<comment type="caution">
    <text evidence="14">The sequence shown here is derived from an EMBL/GenBank/DDBJ whole genome shotgun (WGS) entry which is preliminary data.</text>
</comment>
<evidence type="ECO:0000256" key="12">
    <source>
        <dbReference type="RuleBase" id="RU000544"/>
    </source>
</evidence>
<keyword evidence="8 9" id="KW-0067">ATP-binding</keyword>
<evidence type="ECO:0000256" key="2">
    <source>
        <dbReference type="ARBA" id="ARBA00012118"/>
    </source>
</evidence>
<evidence type="ECO:0000256" key="8">
    <source>
        <dbReference type="ARBA" id="ARBA00022840"/>
    </source>
</evidence>
<dbReference type="Gene3D" id="3.40.50.300">
    <property type="entry name" value="P-loop containing nucleotide triphosphate hydrolases"/>
    <property type="match status" value="1"/>
</dbReference>
<accession>A0A6N6MC66</accession>
<keyword evidence="4 9" id="KW-0237">DNA synthesis</keyword>
<dbReference type="Proteomes" id="UP000441333">
    <property type="component" value="Unassembled WGS sequence"/>
</dbReference>
<keyword evidence="5 9" id="KW-0808">Transferase</keyword>
<evidence type="ECO:0000256" key="1">
    <source>
        <dbReference type="ARBA" id="ARBA00007587"/>
    </source>
</evidence>
<evidence type="ECO:0000313" key="15">
    <source>
        <dbReference type="Proteomes" id="UP000441333"/>
    </source>
</evidence>
<feature type="active site" description="Proton acceptor" evidence="9 10">
    <location>
        <position position="94"/>
    </location>
</feature>
<dbReference type="HAMAP" id="MF_00124">
    <property type="entry name" value="Thymidine_kinase"/>
    <property type="match status" value="1"/>
</dbReference>
<dbReference type="InterPro" id="IPR027417">
    <property type="entry name" value="P-loop_NTPase"/>
</dbReference>